<keyword evidence="2" id="KW-1185">Reference proteome</keyword>
<accession>R2Q9I6</accession>
<evidence type="ECO:0000313" key="1">
    <source>
        <dbReference type="EMBL" id="EOH93107.1"/>
    </source>
</evidence>
<dbReference type="AlphaFoldDB" id="R2Q9I6"/>
<reference evidence="1 2" key="1">
    <citation type="submission" date="2013-02" db="EMBL/GenBank/DDBJ databases">
        <title>The Genome Sequence of Enterococcus pallens BAA-351.</title>
        <authorList>
            <consortium name="The Broad Institute Genome Sequencing Platform"/>
            <consortium name="The Broad Institute Genome Sequencing Center for Infectious Disease"/>
            <person name="Earl A.M."/>
            <person name="Gilmore M.S."/>
            <person name="Lebreton F."/>
            <person name="Walker B."/>
            <person name="Young S.K."/>
            <person name="Zeng Q."/>
            <person name="Gargeya S."/>
            <person name="Fitzgerald M."/>
            <person name="Haas B."/>
            <person name="Abouelleil A."/>
            <person name="Alvarado L."/>
            <person name="Arachchi H.M."/>
            <person name="Berlin A.M."/>
            <person name="Chapman S.B."/>
            <person name="Dewar J."/>
            <person name="Goldberg J."/>
            <person name="Griggs A."/>
            <person name="Gujja S."/>
            <person name="Hansen M."/>
            <person name="Howarth C."/>
            <person name="Imamovic A."/>
            <person name="Larimer J."/>
            <person name="McCowan C."/>
            <person name="Murphy C."/>
            <person name="Neiman D."/>
            <person name="Pearson M."/>
            <person name="Priest M."/>
            <person name="Roberts A."/>
            <person name="Saif S."/>
            <person name="Shea T."/>
            <person name="Sisk P."/>
            <person name="Sykes S."/>
            <person name="Wortman J."/>
            <person name="Nusbaum C."/>
            <person name="Birren B."/>
        </authorList>
    </citation>
    <scope>NUCLEOTIDE SEQUENCE [LARGE SCALE GENOMIC DNA]</scope>
    <source>
        <strain evidence="1 2">ATCC BAA-351</strain>
    </source>
</reference>
<dbReference type="Proteomes" id="UP000013782">
    <property type="component" value="Unassembled WGS sequence"/>
</dbReference>
<organism evidence="1 2">
    <name type="scientific">Enterococcus pallens ATCC BAA-351</name>
    <dbReference type="NCBI Taxonomy" id="1158607"/>
    <lineage>
        <taxon>Bacteria</taxon>
        <taxon>Bacillati</taxon>
        <taxon>Bacillota</taxon>
        <taxon>Bacilli</taxon>
        <taxon>Lactobacillales</taxon>
        <taxon>Enterococcaceae</taxon>
        <taxon>Enterococcus</taxon>
    </lineage>
</organism>
<dbReference type="HOGENOM" id="CLU_3343370_0_0_9"/>
<gene>
    <name evidence="1" type="ORF">UAU_02749</name>
</gene>
<proteinExistence type="predicted"/>
<dbReference type="EMBL" id="AJAQ01000018">
    <property type="protein sequence ID" value="EOH93107.1"/>
    <property type="molecule type" value="Genomic_DNA"/>
</dbReference>
<sequence length="37" mass="4428">MFFNERIFCLRGDIHSILNVFSMFRGEILSRQREAGH</sequence>
<protein>
    <submittedName>
        <fullName evidence="1">Uncharacterized protein</fullName>
    </submittedName>
</protein>
<evidence type="ECO:0000313" key="2">
    <source>
        <dbReference type="Proteomes" id="UP000013782"/>
    </source>
</evidence>
<name>R2Q9I6_9ENTE</name>
<comment type="caution">
    <text evidence="1">The sequence shown here is derived from an EMBL/GenBank/DDBJ whole genome shotgun (WGS) entry which is preliminary data.</text>
</comment>